<evidence type="ECO:0000256" key="2">
    <source>
        <dbReference type="ARBA" id="ARBA00006602"/>
    </source>
</evidence>
<evidence type="ECO:0000256" key="4">
    <source>
        <dbReference type="ARBA" id="ARBA00022795"/>
    </source>
</evidence>
<comment type="function">
    <text evidence="1">Needed for flagellar regrowth and assembly.</text>
</comment>
<keyword evidence="8" id="KW-0966">Cell projection</keyword>
<dbReference type="GO" id="GO:0044781">
    <property type="term" value="P:bacterial-type flagellum organization"/>
    <property type="evidence" value="ECO:0007669"/>
    <property type="project" value="UniProtKB-KW"/>
</dbReference>
<name>D5MGD1_METO1</name>
<proteinExistence type="inferred from homology"/>
<keyword evidence="8" id="KW-0282">Flagellum</keyword>
<accession>D5MGD1</accession>
<evidence type="ECO:0000313" key="9">
    <source>
        <dbReference type="Proteomes" id="UP000006898"/>
    </source>
</evidence>
<dbReference type="Proteomes" id="UP000006898">
    <property type="component" value="Chromosome"/>
</dbReference>
<sequence length="225" mass="24682">MTAGVGGWERVSFEELVYSAGRSAGGAWATEHESAQSGYESIRAAEREAEAIILSAREAAQQIEREAEREGRARGRQDAMDEMRRRCEPLETLLQETCRQVASARQAVITNAEEELVRLAVAVAERVLRSELGARRDAAVQFVRAALEVAGSRKIMAIRVNPGDYELLMEHRGELLGSPESARIIPDPAISSWGCVVEVESGLVDARVESQLHEAARLLGRDEIS</sequence>
<evidence type="ECO:0000256" key="6">
    <source>
        <dbReference type="ARBA" id="ARBA00023225"/>
    </source>
</evidence>
<keyword evidence="5" id="KW-0653">Protein transport</keyword>
<dbReference type="HOGENOM" id="CLU_1228084_0_0_0"/>
<dbReference type="PANTHER" id="PTHR34982:SF1">
    <property type="entry name" value="FLAGELLAR ASSEMBLY PROTEIN FLIH"/>
    <property type="match status" value="1"/>
</dbReference>
<keyword evidence="4" id="KW-1005">Bacterial flagellum biogenesis</keyword>
<dbReference type="AlphaFoldDB" id="D5MGD1"/>
<dbReference type="STRING" id="671143.DAMO_1754"/>
<dbReference type="GO" id="GO:0005829">
    <property type="term" value="C:cytosol"/>
    <property type="evidence" value="ECO:0007669"/>
    <property type="project" value="TreeGrafter"/>
</dbReference>
<dbReference type="InterPro" id="IPR051472">
    <property type="entry name" value="T3SS_Stator/FliH"/>
</dbReference>
<dbReference type="eggNOG" id="COG1317">
    <property type="taxonomic scope" value="Bacteria"/>
</dbReference>
<evidence type="ECO:0000313" key="8">
    <source>
        <dbReference type="EMBL" id="CBE68812.1"/>
    </source>
</evidence>
<evidence type="ECO:0000259" key="7">
    <source>
        <dbReference type="Pfam" id="PF02108"/>
    </source>
</evidence>
<reference evidence="8 9" key="1">
    <citation type="journal article" date="2010" name="Nature">
        <title>Nitrite-driven anaerobic methane oxidation by oxygenic bacteria.</title>
        <authorList>
            <person name="Ettwig K.F."/>
            <person name="Butler M.K."/>
            <person name="Le Paslier D."/>
            <person name="Pelletier E."/>
            <person name="Mangenot S."/>
            <person name="Kuypers M.M.M."/>
            <person name="Schreiber F."/>
            <person name="Dutilh B.E."/>
            <person name="Zedelius J."/>
            <person name="de Beer D."/>
            <person name="Gloerich J."/>
            <person name="Wessels H.J.C.T."/>
            <person name="van Allen T."/>
            <person name="Luesken F."/>
            <person name="Wu M."/>
            <person name="van de Pas-Schoonen K.T."/>
            <person name="Op den Camp H.J.M."/>
            <person name="Janssen-Megens E.M."/>
            <person name="Francoijs K-J."/>
            <person name="Stunnenberg H."/>
            <person name="Weissenbach J."/>
            <person name="Jetten M.S.M."/>
            <person name="Strous M."/>
        </authorList>
    </citation>
    <scope>NUCLEOTIDE SEQUENCE [LARGE SCALE GENOMIC DNA]</scope>
</reference>
<keyword evidence="3" id="KW-0813">Transport</keyword>
<feature type="domain" description="Flagellar assembly protein FliH/Type III secretion system HrpE" evidence="7">
    <location>
        <begin position="90"/>
        <end position="214"/>
    </location>
</feature>
<dbReference type="Pfam" id="PF02108">
    <property type="entry name" value="FliH"/>
    <property type="match status" value="1"/>
</dbReference>
<gene>
    <name evidence="8" type="ORF">DAMO_1754</name>
</gene>
<dbReference type="GO" id="GO:0015031">
    <property type="term" value="P:protein transport"/>
    <property type="evidence" value="ECO:0007669"/>
    <property type="project" value="UniProtKB-KW"/>
</dbReference>
<evidence type="ECO:0000256" key="5">
    <source>
        <dbReference type="ARBA" id="ARBA00022927"/>
    </source>
</evidence>
<organism evidence="8 9">
    <name type="scientific">Methylomirabilis oxygeniifera</name>
    <dbReference type="NCBI Taxonomy" id="671143"/>
    <lineage>
        <taxon>Bacteria</taxon>
        <taxon>Candidatus Methylomirabilota</taxon>
        <taxon>Candidatus Methylomirabilia</taxon>
        <taxon>Candidatus Methylomirabilales</taxon>
        <taxon>Candidatus Methylomirabilaceae</taxon>
        <taxon>Candidatus Methylomirabilis</taxon>
    </lineage>
</organism>
<dbReference type="EMBL" id="FP565575">
    <property type="protein sequence ID" value="CBE68812.1"/>
    <property type="molecule type" value="Genomic_DNA"/>
</dbReference>
<comment type="similarity">
    <text evidence="2">Belongs to the FliH family.</text>
</comment>
<dbReference type="KEGG" id="mox:DAMO_1754"/>
<keyword evidence="6" id="KW-1006">Bacterial flagellum protein export</keyword>
<keyword evidence="8" id="KW-0969">Cilium</keyword>
<dbReference type="PANTHER" id="PTHR34982">
    <property type="entry name" value="YOP PROTEINS TRANSLOCATION PROTEIN L"/>
    <property type="match status" value="1"/>
</dbReference>
<protein>
    <submittedName>
        <fullName evidence="8">Putative Flagellar assembly protein flih</fullName>
    </submittedName>
</protein>
<evidence type="ECO:0000256" key="1">
    <source>
        <dbReference type="ARBA" id="ARBA00003041"/>
    </source>
</evidence>
<evidence type="ECO:0000256" key="3">
    <source>
        <dbReference type="ARBA" id="ARBA00022448"/>
    </source>
</evidence>
<dbReference type="InterPro" id="IPR018035">
    <property type="entry name" value="Flagellar_FliH/T3SS_HrpE"/>
</dbReference>